<dbReference type="SUPFAM" id="SSF51726">
    <property type="entry name" value="UROD/MetE-like"/>
    <property type="match status" value="1"/>
</dbReference>
<feature type="domain" description="Uroporphyrinogen decarboxylase (URO-D)" evidence="1">
    <location>
        <begin position="27"/>
        <end position="256"/>
    </location>
</feature>
<dbReference type="InterPro" id="IPR038071">
    <property type="entry name" value="UROD/MetE-like_sf"/>
</dbReference>
<dbReference type="RefSeq" id="WP_161820835.1">
    <property type="nucleotide sequence ID" value="NZ_LSRS01000001.1"/>
</dbReference>
<reference evidence="2" key="1">
    <citation type="submission" date="2016-02" db="EMBL/GenBank/DDBJ databases">
        <title>Draft Genome Sequence of Sporotomaculum syntrophicum Strain FB, a Syntrophic Benzoate Degrader.</title>
        <authorList>
            <person name="Nobu M.K."/>
            <person name="Narihiro T."/>
            <person name="Qiu Y.-L."/>
            <person name="Ohashi A."/>
            <person name="Liu W.-T."/>
            <person name="Yuji S."/>
        </authorList>
    </citation>
    <scope>NUCLEOTIDE SEQUENCE</scope>
    <source>
        <strain evidence="2">FB</strain>
    </source>
</reference>
<dbReference type="Gene3D" id="3.20.20.210">
    <property type="match status" value="1"/>
</dbReference>
<dbReference type="PANTHER" id="PTHR47099">
    <property type="entry name" value="METHYLCOBAMIDE:COM METHYLTRANSFERASE MTBA"/>
    <property type="match status" value="1"/>
</dbReference>
<dbReference type="PANTHER" id="PTHR47099:SF1">
    <property type="entry name" value="METHYLCOBAMIDE:COM METHYLTRANSFERASE MTBA"/>
    <property type="match status" value="1"/>
</dbReference>
<dbReference type="GO" id="GO:0004853">
    <property type="term" value="F:uroporphyrinogen decarboxylase activity"/>
    <property type="evidence" value="ECO:0007669"/>
    <property type="project" value="InterPro"/>
</dbReference>
<protein>
    <submittedName>
        <fullName evidence="2">Methylcobalamin:coenzyme M methyltransferase</fullName>
    </submittedName>
</protein>
<dbReference type="InterPro" id="IPR052024">
    <property type="entry name" value="Methanogen_methyltrans"/>
</dbReference>
<organism evidence="2 3">
    <name type="scientific">Sporotomaculum syntrophicum</name>
    <dbReference type="NCBI Taxonomy" id="182264"/>
    <lineage>
        <taxon>Bacteria</taxon>
        <taxon>Bacillati</taxon>
        <taxon>Bacillota</taxon>
        <taxon>Clostridia</taxon>
        <taxon>Eubacteriales</taxon>
        <taxon>Desulfallaceae</taxon>
        <taxon>Sporotomaculum</taxon>
    </lineage>
</organism>
<name>A0A9D2WSS4_9FIRM</name>
<dbReference type="Pfam" id="PF01208">
    <property type="entry name" value="URO-D"/>
    <property type="match status" value="1"/>
</dbReference>
<dbReference type="GO" id="GO:0008168">
    <property type="term" value="F:methyltransferase activity"/>
    <property type="evidence" value="ECO:0007669"/>
    <property type="project" value="UniProtKB-KW"/>
</dbReference>
<sequence length="290" mass="32299">MVQKVVDYKCKRSDTAGISEKIITDLKLEFPKSYNNASIMAEISLAIKKEEGNRVCLLPFCHTVEAEALGGMINLSEGKFGPRVATYAYNSEEELLQLQEIDFSQGRIGEVLKACQILKAHGEKVVLEVSGFFTILNSLIDVTKIFKAWRKDARTVEKIFNFLANNLYLFFKEAKKAGVAIVSYADPAGSVNIIGPKYTELVARDFTVPFLKKAAALADNNFMIHLCPKTSLILLSLELTARKTLDLDRRINYVEACLMAIGREKIIGQACIKDARTVLNHGKIIALQFV</sequence>
<dbReference type="Proteomes" id="UP000798488">
    <property type="component" value="Unassembled WGS sequence"/>
</dbReference>
<comment type="caution">
    <text evidence="2">The sequence shown here is derived from an EMBL/GenBank/DDBJ whole genome shotgun (WGS) entry which is preliminary data.</text>
</comment>
<keyword evidence="2" id="KW-0808">Transferase</keyword>
<gene>
    <name evidence="2" type="ORF">SPSYN_00423</name>
</gene>
<evidence type="ECO:0000313" key="2">
    <source>
        <dbReference type="EMBL" id="KAF1086704.1"/>
    </source>
</evidence>
<evidence type="ECO:0000259" key="1">
    <source>
        <dbReference type="Pfam" id="PF01208"/>
    </source>
</evidence>
<dbReference type="GO" id="GO:0006779">
    <property type="term" value="P:porphyrin-containing compound biosynthetic process"/>
    <property type="evidence" value="ECO:0007669"/>
    <property type="project" value="InterPro"/>
</dbReference>
<accession>A0A9D2WSS4</accession>
<dbReference type="EMBL" id="LSRS01000001">
    <property type="protein sequence ID" value="KAF1086704.1"/>
    <property type="molecule type" value="Genomic_DNA"/>
</dbReference>
<dbReference type="InterPro" id="IPR000257">
    <property type="entry name" value="Uroporphyrinogen_deCOase"/>
</dbReference>
<dbReference type="GO" id="GO:0032259">
    <property type="term" value="P:methylation"/>
    <property type="evidence" value="ECO:0007669"/>
    <property type="project" value="UniProtKB-KW"/>
</dbReference>
<keyword evidence="3" id="KW-1185">Reference proteome</keyword>
<dbReference type="OrthoDB" id="2135496at2"/>
<evidence type="ECO:0000313" key="3">
    <source>
        <dbReference type="Proteomes" id="UP000798488"/>
    </source>
</evidence>
<dbReference type="AlphaFoldDB" id="A0A9D2WSS4"/>
<proteinExistence type="predicted"/>
<keyword evidence="2" id="KW-0489">Methyltransferase</keyword>